<dbReference type="Pfam" id="PF00149">
    <property type="entry name" value="Metallophos"/>
    <property type="match status" value="1"/>
</dbReference>
<feature type="domain" description="Calcineurin-like phosphoesterase" evidence="1">
    <location>
        <begin position="234"/>
        <end position="379"/>
    </location>
</feature>
<dbReference type="EMBL" id="CDMZ01003146">
    <property type="protein sequence ID" value="CEM45289.1"/>
    <property type="molecule type" value="Genomic_DNA"/>
</dbReference>
<dbReference type="GO" id="GO:0016791">
    <property type="term" value="F:phosphatase activity"/>
    <property type="evidence" value="ECO:0007669"/>
    <property type="project" value="TreeGrafter"/>
</dbReference>
<dbReference type="InterPro" id="IPR004843">
    <property type="entry name" value="Calcineurin-like_PHP"/>
</dbReference>
<gene>
    <name evidence="2" type="ORF">Cvel_7463</name>
</gene>
<name>A0A0G4HM91_9ALVE</name>
<dbReference type="Gene3D" id="3.60.21.10">
    <property type="match status" value="1"/>
</dbReference>
<dbReference type="SUPFAM" id="SSF56300">
    <property type="entry name" value="Metallo-dependent phosphatases"/>
    <property type="match status" value="1"/>
</dbReference>
<proteinExistence type="predicted"/>
<accession>A0A0G4HM91</accession>
<organism evidence="2">
    <name type="scientific">Chromera velia CCMP2878</name>
    <dbReference type="NCBI Taxonomy" id="1169474"/>
    <lineage>
        <taxon>Eukaryota</taxon>
        <taxon>Sar</taxon>
        <taxon>Alveolata</taxon>
        <taxon>Colpodellida</taxon>
        <taxon>Chromeraceae</taxon>
        <taxon>Chromera</taxon>
    </lineage>
</organism>
<dbReference type="VEuPathDB" id="CryptoDB:Cvel_7463"/>
<dbReference type="GO" id="GO:0008803">
    <property type="term" value="F:bis(5'-nucleosyl)-tetraphosphatase (symmetrical) activity"/>
    <property type="evidence" value="ECO:0007669"/>
    <property type="project" value="TreeGrafter"/>
</dbReference>
<dbReference type="AlphaFoldDB" id="A0A0G4HM91"/>
<dbReference type="InterPro" id="IPR029052">
    <property type="entry name" value="Metallo-depent_PP-like"/>
</dbReference>
<dbReference type="InterPro" id="IPR014729">
    <property type="entry name" value="Rossmann-like_a/b/a_fold"/>
</dbReference>
<dbReference type="SUPFAM" id="SSF52374">
    <property type="entry name" value="Nucleotidylyl transferase"/>
    <property type="match status" value="1"/>
</dbReference>
<dbReference type="GO" id="GO:0005737">
    <property type="term" value="C:cytoplasm"/>
    <property type="evidence" value="ECO:0007669"/>
    <property type="project" value="TreeGrafter"/>
</dbReference>
<sequence length="516" mass="56502">MNPVHKGHVAMLDCAAERLSKEGYLILGGFLSPSHDLYVGPKMESQKTLHFFASASHRVALCRKILEGHPRWQCATWEASVVGRWPDFPEVCAEAHKHFKVQVFYVCGSDHATRCGLMQGQLYPTGTVIVPRSGETAGVDFLEKKVFWAVFPGHAVATNGDGSESLPLKDVSSTKVREALASGDFQTAEAMVGPPAVVYARERGLWGSSNSSVDSGPSQSVRAHLAPLPSSSPPILVVSDLHGNLSLLLRALARGREIAGRKDLKVVLLGDFVDNGGEISELLDFLCLVKENFKGGEHEGMEMMSVIGNHDLACLLAYEPGVFGSSYEIAEPGYKNWWEKWHRFWNEGSSTPEVYGCETGGSVEEFRSKFPKRHVEFLKSLPWVLEVGRFVFVHAGMRAGTSDALEPQIVFLKKKDLSGLKASGFENYKGGGYGMPDQVCDKGLKDVDCPEWGRVVVSGHNKYKPGEDFVGKFRLGLHSCVCQRTEGKANAALHCALLRPDAECVSSETVTRFQVT</sequence>
<dbReference type="PANTHER" id="PTHR42850">
    <property type="entry name" value="METALLOPHOSPHOESTERASE"/>
    <property type="match status" value="1"/>
</dbReference>
<dbReference type="Gene3D" id="3.40.50.620">
    <property type="entry name" value="HUPs"/>
    <property type="match status" value="1"/>
</dbReference>
<evidence type="ECO:0000313" key="2">
    <source>
        <dbReference type="EMBL" id="CEM45289.1"/>
    </source>
</evidence>
<protein>
    <recommendedName>
        <fullName evidence="1">Calcineurin-like phosphoesterase domain-containing protein</fullName>
    </recommendedName>
</protein>
<dbReference type="GO" id="GO:0110154">
    <property type="term" value="P:RNA decapping"/>
    <property type="evidence" value="ECO:0007669"/>
    <property type="project" value="TreeGrafter"/>
</dbReference>
<dbReference type="InterPro" id="IPR050126">
    <property type="entry name" value="Ap4A_hydrolase"/>
</dbReference>
<evidence type="ECO:0000259" key="1">
    <source>
        <dbReference type="Pfam" id="PF00149"/>
    </source>
</evidence>
<dbReference type="PANTHER" id="PTHR42850:SF4">
    <property type="entry name" value="ZINC-DEPENDENT ENDOPOLYPHOSPHATASE"/>
    <property type="match status" value="1"/>
</dbReference>
<reference evidence="2" key="1">
    <citation type="submission" date="2014-11" db="EMBL/GenBank/DDBJ databases">
        <authorList>
            <person name="Otto D Thomas"/>
            <person name="Naeem Raeece"/>
        </authorList>
    </citation>
    <scope>NUCLEOTIDE SEQUENCE</scope>
</reference>